<dbReference type="GO" id="GO:0008270">
    <property type="term" value="F:zinc ion binding"/>
    <property type="evidence" value="ECO:0007669"/>
    <property type="project" value="UniProtKB-KW"/>
</dbReference>
<dbReference type="GO" id="GO:0005634">
    <property type="term" value="C:nucleus"/>
    <property type="evidence" value="ECO:0007669"/>
    <property type="project" value="UniProtKB-SubCell"/>
</dbReference>
<comment type="subcellular location">
    <subcellularLocation>
        <location evidence="1">Nucleus</location>
    </subcellularLocation>
</comment>
<evidence type="ECO:0000256" key="1">
    <source>
        <dbReference type="RuleBase" id="RU368018"/>
    </source>
</evidence>
<dbReference type="OMA" id="RCPNYSN"/>
<protein>
    <recommendedName>
        <fullName evidence="1">Non-structural maintenance of chromosomes element 1 homolog</fullName>
        <ecNumber evidence="1">2.3.2.27</ecNumber>
    </recommendedName>
</protein>
<name>A0A0H5BZZ2_CYBJN</name>
<dbReference type="GO" id="GO:0030915">
    <property type="term" value="C:Smc5-Smc6 complex"/>
    <property type="evidence" value="ECO:0007669"/>
    <property type="project" value="UniProtKB-UniRule"/>
</dbReference>
<accession>A0A0H5BZZ2</accession>
<keyword evidence="1" id="KW-0234">DNA repair</keyword>
<comment type="function">
    <text evidence="1">Acts in a DNA repair pathway for removal of UV-induced DNA damage that is distinct from classical nucleotide excision repair and in repair of ionizing radiation damage. Functions in homologous recombination repair of DNA double strand breaks and in recovery of stalled replication forks.</text>
</comment>
<keyword evidence="1" id="KW-0233">DNA recombination</keyword>
<proteinExistence type="inferred from homology"/>
<dbReference type="Gene3D" id="1.10.10.10">
    <property type="entry name" value="Winged helix-like DNA-binding domain superfamily/Winged helix DNA-binding domain"/>
    <property type="match status" value="1"/>
</dbReference>
<keyword evidence="1" id="KW-0862">Zinc</keyword>
<dbReference type="Gene3D" id="3.30.40.10">
    <property type="entry name" value="Zinc/RING finger domain, C3HC4 (zinc finger)"/>
    <property type="match status" value="1"/>
</dbReference>
<dbReference type="AlphaFoldDB" id="A0A0H5BZZ2"/>
<dbReference type="GO" id="GO:0061630">
    <property type="term" value="F:ubiquitin protein ligase activity"/>
    <property type="evidence" value="ECO:0007669"/>
    <property type="project" value="UniProtKB-EC"/>
</dbReference>
<evidence type="ECO:0000313" key="5">
    <source>
        <dbReference type="Proteomes" id="UP000094389"/>
    </source>
</evidence>
<keyword evidence="1" id="KW-0833">Ubl conjugation pathway</keyword>
<dbReference type="EMBL" id="CDQK01000001">
    <property type="protein sequence ID" value="CEP21095.1"/>
    <property type="molecule type" value="Genomic_DNA"/>
</dbReference>
<dbReference type="InterPro" id="IPR011513">
    <property type="entry name" value="Nse1"/>
</dbReference>
<gene>
    <name evidence="2" type="ORF">BN1211_1117</name>
    <name evidence="3" type="ORF">CYBJADRAFT_13153</name>
</gene>
<dbReference type="PANTHER" id="PTHR20973">
    <property type="entry name" value="NON-SMC ELEMENT 1-RELATED"/>
    <property type="match status" value="1"/>
</dbReference>
<dbReference type="Gene3D" id="3.90.1150.220">
    <property type="match status" value="1"/>
</dbReference>
<sequence length="271" mass="31247">MTPMNDYSDIERALLQFIISTHPCEQRELVMLHNKFTAEYVNETMSDEVIQALRERHLDESIELINNKLHPLGYEITHTKSQTTGSLYYCYVNTQQDSISQSATIFSKSEIECIKNTVEELFTNPEETYHVSSTRFMRICQKENKTPSQAEHLMRRLISDGWFDLEQGHLTLGIRSLAELKRQLMNDFGVKSKDTPNGCVAICSGCKDIVTKGIRGAKCRDGCWVRFHTQCKENYDRARRDTNDANICHGCSQQWESIDVGAVPHKTERYH</sequence>
<dbReference type="Proteomes" id="UP000038830">
    <property type="component" value="Unassembled WGS sequence"/>
</dbReference>
<comment type="catalytic activity">
    <reaction evidence="1">
        <text>S-ubiquitinyl-[E2 ubiquitin-conjugating enzyme]-L-cysteine + [acceptor protein]-L-lysine = [E2 ubiquitin-conjugating enzyme]-L-cysteine + N(6)-ubiquitinyl-[acceptor protein]-L-lysine.</text>
        <dbReference type="EC" id="2.3.2.27"/>
    </reaction>
</comment>
<dbReference type="EMBL" id="KV453925">
    <property type="protein sequence ID" value="ODV76469.1"/>
    <property type="molecule type" value="Genomic_DNA"/>
</dbReference>
<dbReference type="OrthoDB" id="185455at2759"/>
<organism evidence="2 4">
    <name type="scientific">Cyberlindnera jadinii (strain ATCC 18201 / CBS 1600 / BCRC 20928 / JCM 3617 / NBRC 0987 / NRRL Y-1542)</name>
    <name type="common">Torula yeast</name>
    <name type="synonym">Candida utilis</name>
    <dbReference type="NCBI Taxonomy" id="983966"/>
    <lineage>
        <taxon>Eukaryota</taxon>
        <taxon>Fungi</taxon>
        <taxon>Dikarya</taxon>
        <taxon>Ascomycota</taxon>
        <taxon>Saccharomycotina</taxon>
        <taxon>Saccharomycetes</taxon>
        <taxon>Phaffomycetales</taxon>
        <taxon>Phaffomycetaceae</taxon>
        <taxon>Cyberlindnera</taxon>
    </lineage>
</organism>
<keyword evidence="1" id="KW-0863">Zinc-finger</keyword>
<keyword evidence="1" id="KW-0227">DNA damage</keyword>
<dbReference type="RefSeq" id="XP_020073508.1">
    <property type="nucleotide sequence ID" value="XM_020212999.1"/>
</dbReference>
<evidence type="ECO:0000313" key="4">
    <source>
        <dbReference type="Proteomes" id="UP000038830"/>
    </source>
</evidence>
<keyword evidence="1" id="KW-0539">Nucleus</keyword>
<dbReference type="Proteomes" id="UP000094389">
    <property type="component" value="Unassembled WGS sequence"/>
</dbReference>
<comment type="similarity">
    <text evidence="1">Belongs to the NSE1 family.</text>
</comment>
<dbReference type="PANTHER" id="PTHR20973:SF0">
    <property type="entry name" value="NON-STRUCTURAL MAINTENANCE OF CHROMOSOMES ELEMENT 1 HOMOLOG"/>
    <property type="match status" value="1"/>
</dbReference>
<dbReference type="EC" id="2.3.2.27" evidence="1"/>
<dbReference type="InterPro" id="IPR013083">
    <property type="entry name" value="Znf_RING/FYVE/PHD"/>
</dbReference>
<dbReference type="GO" id="GO:0000724">
    <property type="term" value="P:double-strand break repair via homologous recombination"/>
    <property type="evidence" value="ECO:0007669"/>
    <property type="project" value="TreeGrafter"/>
</dbReference>
<reference evidence="3 5" key="3">
    <citation type="journal article" date="2016" name="Proc. Natl. Acad. Sci. U.S.A.">
        <title>Comparative genomics of biotechnologically important yeasts.</title>
        <authorList>
            <person name="Riley R."/>
            <person name="Haridas S."/>
            <person name="Wolfe K.H."/>
            <person name="Lopes M.R."/>
            <person name="Hittinger C.T."/>
            <person name="Goeker M."/>
            <person name="Salamov A.A."/>
            <person name="Wisecaver J.H."/>
            <person name="Long T.M."/>
            <person name="Calvey C.H."/>
            <person name="Aerts A.L."/>
            <person name="Barry K.W."/>
            <person name="Choi C."/>
            <person name="Clum A."/>
            <person name="Coughlan A.Y."/>
            <person name="Deshpande S."/>
            <person name="Douglass A.P."/>
            <person name="Hanson S.J."/>
            <person name="Klenk H.-P."/>
            <person name="LaButti K.M."/>
            <person name="Lapidus A."/>
            <person name="Lindquist E.A."/>
            <person name="Lipzen A.M."/>
            <person name="Meier-Kolthoff J.P."/>
            <person name="Ohm R.A."/>
            <person name="Otillar R.P."/>
            <person name="Pangilinan J.L."/>
            <person name="Peng Y."/>
            <person name="Rokas A."/>
            <person name="Rosa C.A."/>
            <person name="Scheuner C."/>
            <person name="Sibirny A.A."/>
            <person name="Slot J.C."/>
            <person name="Stielow J.B."/>
            <person name="Sun H."/>
            <person name="Kurtzman C.P."/>
            <person name="Blackwell M."/>
            <person name="Grigoriev I.V."/>
            <person name="Jeffries T.W."/>
        </authorList>
    </citation>
    <scope>NUCLEOTIDE SEQUENCE [LARGE SCALE GENOMIC DNA]</scope>
    <source>
        <strain evidence="5">ATCC 18201 / CBS 1600 / BCRC 20928 / JCM 3617 / NBRC 0987 / NRRL Y-1542</strain>
        <strain evidence="3">NRRL Y-1542</strain>
    </source>
</reference>
<dbReference type="Pfam" id="PF07574">
    <property type="entry name" value="SMC_Nse1"/>
    <property type="match status" value="1"/>
</dbReference>
<accession>A0A1E4SAD5</accession>
<keyword evidence="1" id="KW-0808">Transferase</keyword>
<comment type="subunit">
    <text evidence="1">Component of the Smc5-Smc6 complex.</text>
</comment>
<dbReference type="STRING" id="983966.A0A0H5BZZ2"/>
<dbReference type="InterPro" id="IPR036388">
    <property type="entry name" value="WH-like_DNA-bd_sf"/>
</dbReference>
<evidence type="ECO:0000313" key="3">
    <source>
        <dbReference type="EMBL" id="ODV76469.1"/>
    </source>
</evidence>
<dbReference type="GeneID" id="30987395"/>
<reference evidence="2" key="1">
    <citation type="submission" date="2014-12" db="EMBL/GenBank/DDBJ databases">
        <authorList>
            <person name="Jaenicke S."/>
        </authorList>
    </citation>
    <scope>NUCLEOTIDE SEQUENCE [LARGE SCALE GENOMIC DNA]</scope>
    <source>
        <strain evidence="2">CBS1600</strain>
    </source>
</reference>
<evidence type="ECO:0000313" key="2">
    <source>
        <dbReference type="EMBL" id="CEP21095.1"/>
    </source>
</evidence>
<keyword evidence="1" id="KW-0479">Metal-binding</keyword>
<keyword evidence="5" id="KW-1185">Reference proteome</keyword>
<reference evidence="4" key="2">
    <citation type="journal article" date="2015" name="J. Biotechnol.">
        <title>The structure of the Cyberlindnera jadinii genome and its relation to Candida utilis analyzed by the occurrence of single nucleotide polymorphisms.</title>
        <authorList>
            <person name="Rupp O."/>
            <person name="Brinkrolf K."/>
            <person name="Buerth C."/>
            <person name="Kunigo M."/>
            <person name="Schneider J."/>
            <person name="Jaenicke S."/>
            <person name="Goesmann A."/>
            <person name="Puehler A."/>
            <person name="Jaeger K.-E."/>
            <person name="Ernst J.F."/>
        </authorList>
    </citation>
    <scope>NUCLEOTIDE SEQUENCE [LARGE SCALE GENOMIC DNA]</scope>
    <source>
        <strain evidence="4">ATCC 18201 / CBS 1600 / BCRC 20928 / JCM 3617 / NBRC 0987 / NRRL Y-1542</strain>
    </source>
</reference>